<protein>
    <submittedName>
        <fullName evidence="11">Biopolymer transporter ExbB</fullName>
    </submittedName>
</protein>
<accession>A0A178INX2</accession>
<dbReference type="GO" id="GO:0005886">
    <property type="term" value="C:plasma membrane"/>
    <property type="evidence" value="ECO:0007669"/>
    <property type="project" value="UniProtKB-SubCell"/>
</dbReference>
<comment type="caution">
    <text evidence="11">The sequence shown here is derived from an EMBL/GenBank/DDBJ whole genome shotgun (WGS) entry which is preliminary data.</text>
</comment>
<dbReference type="OrthoDB" id="175881at2"/>
<dbReference type="PANTHER" id="PTHR30625">
    <property type="entry name" value="PROTEIN TOLQ"/>
    <property type="match status" value="1"/>
</dbReference>
<dbReference type="InterPro" id="IPR018765">
    <property type="entry name" value="DUF2341"/>
</dbReference>
<feature type="transmembrane region" description="Helical" evidence="7">
    <location>
        <begin position="514"/>
        <end position="547"/>
    </location>
</feature>
<dbReference type="Gene3D" id="2.60.120.200">
    <property type="match status" value="1"/>
</dbReference>
<dbReference type="GO" id="GO:0017038">
    <property type="term" value="P:protein import"/>
    <property type="evidence" value="ECO:0007669"/>
    <property type="project" value="TreeGrafter"/>
</dbReference>
<evidence type="ECO:0000313" key="12">
    <source>
        <dbReference type="Proteomes" id="UP000078486"/>
    </source>
</evidence>
<dbReference type="Pfam" id="PF10102">
    <property type="entry name" value="DUF2341"/>
    <property type="match status" value="1"/>
</dbReference>
<name>A0A178INX2_9BACT</name>
<keyword evidence="5 7" id="KW-0472">Membrane</keyword>
<feature type="transmembrane region" description="Helical" evidence="7">
    <location>
        <begin position="389"/>
        <end position="409"/>
    </location>
</feature>
<evidence type="ECO:0000256" key="2">
    <source>
        <dbReference type="ARBA" id="ARBA00022475"/>
    </source>
</evidence>
<keyword evidence="6" id="KW-0813">Transport</keyword>
<dbReference type="InterPro" id="IPR002898">
    <property type="entry name" value="MotA_ExbB_proton_chnl"/>
</dbReference>
<keyword evidence="12" id="KW-1185">Reference proteome</keyword>
<proteinExistence type="inferred from homology"/>
<feature type="signal peptide" evidence="8">
    <location>
        <begin position="1"/>
        <end position="28"/>
    </location>
</feature>
<dbReference type="Pfam" id="PF01618">
    <property type="entry name" value="MotA_ExbB"/>
    <property type="match status" value="1"/>
</dbReference>
<evidence type="ECO:0000259" key="10">
    <source>
        <dbReference type="Pfam" id="PF10102"/>
    </source>
</evidence>
<dbReference type="InterPro" id="IPR013320">
    <property type="entry name" value="ConA-like_dom_sf"/>
</dbReference>
<keyword evidence="3 7" id="KW-0812">Transmembrane</keyword>
<evidence type="ECO:0000256" key="4">
    <source>
        <dbReference type="ARBA" id="ARBA00022989"/>
    </source>
</evidence>
<organism evidence="11 12">
    <name type="scientific">Termitidicoccus mucosus</name>
    <dbReference type="NCBI Taxonomy" id="1184151"/>
    <lineage>
        <taxon>Bacteria</taxon>
        <taxon>Pseudomonadati</taxon>
        <taxon>Verrucomicrobiota</taxon>
        <taxon>Opitutia</taxon>
        <taxon>Opitutales</taxon>
        <taxon>Opitutaceae</taxon>
        <taxon>Termitidicoccus</taxon>
    </lineage>
</organism>
<dbReference type="AlphaFoldDB" id="A0A178INX2"/>
<evidence type="ECO:0000256" key="6">
    <source>
        <dbReference type="RuleBase" id="RU004057"/>
    </source>
</evidence>
<dbReference type="STRING" id="1184151.AW736_05255"/>
<dbReference type="InterPro" id="IPR050790">
    <property type="entry name" value="ExbB/TolQ_transport"/>
</dbReference>
<evidence type="ECO:0000313" key="11">
    <source>
        <dbReference type="EMBL" id="OAM91037.1"/>
    </source>
</evidence>
<evidence type="ECO:0000259" key="9">
    <source>
        <dbReference type="Pfam" id="PF01618"/>
    </source>
</evidence>
<reference evidence="11 12" key="1">
    <citation type="submission" date="2016-01" db="EMBL/GenBank/DDBJ databases">
        <title>High potential of lignocellulose degradation of a new Verrucomicrobia species.</title>
        <authorList>
            <person name="Wang Y."/>
            <person name="Shi Y."/>
            <person name="Qiu Z."/>
            <person name="Liu S."/>
            <person name="Yang H."/>
        </authorList>
    </citation>
    <scope>NUCLEOTIDE SEQUENCE [LARGE SCALE GENOMIC DNA]</scope>
    <source>
        <strain evidence="11 12">TSB47</strain>
    </source>
</reference>
<dbReference type="Pfam" id="PF13385">
    <property type="entry name" value="Laminin_G_3"/>
    <property type="match status" value="1"/>
</dbReference>
<comment type="similarity">
    <text evidence="6">Belongs to the exbB/tolQ family.</text>
</comment>
<evidence type="ECO:0000256" key="7">
    <source>
        <dbReference type="SAM" id="Phobius"/>
    </source>
</evidence>
<dbReference type="SUPFAM" id="SSF49899">
    <property type="entry name" value="Concanavalin A-like lectins/glucanases"/>
    <property type="match status" value="1"/>
</dbReference>
<keyword evidence="6" id="KW-0653">Protein transport</keyword>
<gene>
    <name evidence="11" type="ORF">AW736_05255</name>
</gene>
<keyword evidence="4 7" id="KW-1133">Transmembrane helix</keyword>
<dbReference type="RefSeq" id="WP_068769168.1">
    <property type="nucleotide sequence ID" value="NZ_CP109796.1"/>
</dbReference>
<feature type="domain" description="DUF2341" evidence="10">
    <location>
        <begin position="77"/>
        <end position="143"/>
    </location>
</feature>
<evidence type="ECO:0000256" key="8">
    <source>
        <dbReference type="SAM" id="SignalP"/>
    </source>
</evidence>
<dbReference type="EMBL" id="LRRQ01000042">
    <property type="protein sequence ID" value="OAM91037.1"/>
    <property type="molecule type" value="Genomic_DNA"/>
</dbReference>
<dbReference type="PANTHER" id="PTHR30625:SF3">
    <property type="entry name" value="TOL-PAL SYSTEM PROTEIN TOLQ"/>
    <property type="match status" value="1"/>
</dbReference>
<feature type="domain" description="MotA/TolQ/ExbB proton channel" evidence="9">
    <location>
        <begin position="485"/>
        <end position="594"/>
    </location>
</feature>
<dbReference type="Proteomes" id="UP000078486">
    <property type="component" value="Unassembled WGS sequence"/>
</dbReference>
<evidence type="ECO:0000256" key="5">
    <source>
        <dbReference type="ARBA" id="ARBA00023136"/>
    </source>
</evidence>
<feature type="chain" id="PRO_5008089294" evidence="8">
    <location>
        <begin position="29"/>
        <end position="623"/>
    </location>
</feature>
<feature type="transmembrane region" description="Helical" evidence="7">
    <location>
        <begin position="553"/>
        <end position="577"/>
    </location>
</feature>
<evidence type="ECO:0000256" key="1">
    <source>
        <dbReference type="ARBA" id="ARBA00004651"/>
    </source>
</evidence>
<keyword evidence="8" id="KW-0732">Signal</keyword>
<sequence length="623" mass="65884">MKRPTRFWFKNALLALVALAGLPGVAHAWWNGEWTLRKKLTVDTTPSGAAVADPMGGAPVLVRLHVGNFQFDRARGDGGDIRFVSEDDRTVLPHHIAQYDSLLGEAFVWVRVPEIKTGAQTAVWLYYANPAAPSVENAQGTFDADTTLAWHFGERGQPARDYSGNENHALNAGIPAEGTLIGAGLRFDGNSAVTVPATPSLAWAANAPLTWSAWVKPASLSGRSVIYSRRAGPQTAFLVGSDQGVPFVEITVGGNTVRTPAGAPLAQNIWQHLAVVAEGARLTLYVNGNTYAALSSGIPVLNTPSFLGGDRAAPDAPVTSGFAGELVEFQLARAARPAGFIKFLAATQGGESGARSVLFSEEEVSGGGAGAGGHAGYFTVIIQNLTVDGWVVIVVLAVMSAISLAVMAAKNGYLSAVRKGNERFLKLFNERVASDMTVLDRAGPALAVTEAEERLIKRAPLYRLYHIGAEEIRKRLSESKRSEDKTLSAHAIKAITASMDGGRVREQQRLNKQMVLLTIAISGGPFLGLLGTVIGVMITFAAVALAGDVNVNAIAPGIAAALLATVAGLAVAIPALFGYNYLLTRVKDVTADMQVFVDEFITKAAEFYPKRASEKARLTGADS</sequence>
<evidence type="ECO:0000256" key="3">
    <source>
        <dbReference type="ARBA" id="ARBA00022692"/>
    </source>
</evidence>
<keyword evidence="2" id="KW-1003">Cell membrane</keyword>
<comment type="subcellular location">
    <subcellularLocation>
        <location evidence="1">Cell membrane</location>
        <topology evidence="1">Multi-pass membrane protein</topology>
    </subcellularLocation>
    <subcellularLocation>
        <location evidence="6">Membrane</location>
        <topology evidence="6">Multi-pass membrane protein</topology>
    </subcellularLocation>
</comment>